<accession>X1FDW3</accession>
<evidence type="ECO:0000313" key="1">
    <source>
        <dbReference type="EMBL" id="GAH43831.1"/>
    </source>
</evidence>
<dbReference type="EMBL" id="BARU01008657">
    <property type="protein sequence ID" value="GAH43831.1"/>
    <property type="molecule type" value="Genomic_DNA"/>
</dbReference>
<name>X1FDW3_9ZZZZ</name>
<comment type="caution">
    <text evidence="1">The sequence shown here is derived from an EMBL/GenBank/DDBJ whole genome shotgun (WGS) entry which is preliminary data.</text>
</comment>
<gene>
    <name evidence="1" type="ORF">S03H2_16872</name>
</gene>
<proteinExistence type="predicted"/>
<reference evidence="1" key="1">
    <citation type="journal article" date="2014" name="Front. Microbiol.">
        <title>High frequency of phylogenetically diverse reductive dehalogenase-homologous genes in deep subseafloor sedimentary metagenomes.</title>
        <authorList>
            <person name="Kawai M."/>
            <person name="Futagami T."/>
            <person name="Toyoda A."/>
            <person name="Takaki Y."/>
            <person name="Nishi S."/>
            <person name="Hori S."/>
            <person name="Arai W."/>
            <person name="Tsubouchi T."/>
            <person name="Morono Y."/>
            <person name="Uchiyama I."/>
            <person name="Ito T."/>
            <person name="Fujiyama A."/>
            <person name="Inagaki F."/>
            <person name="Takami H."/>
        </authorList>
    </citation>
    <scope>NUCLEOTIDE SEQUENCE</scope>
    <source>
        <strain evidence="1">Expedition CK06-06</strain>
    </source>
</reference>
<organism evidence="1">
    <name type="scientific">marine sediment metagenome</name>
    <dbReference type="NCBI Taxonomy" id="412755"/>
    <lineage>
        <taxon>unclassified sequences</taxon>
        <taxon>metagenomes</taxon>
        <taxon>ecological metagenomes</taxon>
    </lineage>
</organism>
<dbReference type="AlphaFoldDB" id="X1FDW3"/>
<sequence length="166" mass="19741">MNSKKIFLSEKQKKDLKAFLKKIEFPTEKLSKEFNIKEVSFQISEKYEKTISPGQAEAVMRRIIGGTPLSTKERSQLYDLRKKIYRYEKFLTSFREWGRKYDHQLKIIILGLTEEQSDYLPSILNKHGTGPERDIIGVSFYTKLTENYDKFLTQLQIWDVTNQKRF</sequence>
<protein>
    <submittedName>
        <fullName evidence="1">Uncharacterized protein</fullName>
    </submittedName>
</protein>
<feature type="non-terminal residue" evidence="1">
    <location>
        <position position="166"/>
    </location>
</feature>